<evidence type="ECO:0000256" key="4">
    <source>
        <dbReference type="ARBA" id="ARBA00022676"/>
    </source>
</evidence>
<name>A0A507FEP3_9FUNG</name>
<sequence length="346" mass="36055">MTSNTYLKSLLSDDSSFGASEAENLMAQIMSGALSPAQVGAFLTALKLRGLDRDAGVVAAVARAMRGAASRVTIIGSDPVVDIVGTGGDGQDTFNVSTASAIVVAGAGVRVAKHGNRSSSSKCGSADVLEALGAKLENVTADRVPIILDASKFCFLFAQTFHTSMRHVAGPRKELGVKTIFNILGPLTNPAMPDRMIVGVFSRDIGMVIADALRLSGVQRAWIVHGAIGLDEIAPIGETYVWSLENNAITEFTIHPRDFGIAEHPLESVKGGDSDYNSGSMKQLLAGKLADGHPVMDFVLLNSAALLHVSGKAKTLKEGVQLARESIRGGAAQAALNAYVAASLAK</sequence>
<comment type="caution">
    <text evidence="12">The sequence shown here is derived from an EMBL/GenBank/DDBJ whole genome shotgun (WGS) entry which is preliminary data.</text>
</comment>
<evidence type="ECO:0000259" key="11">
    <source>
        <dbReference type="Pfam" id="PF02885"/>
    </source>
</evidence>
<dbReference type="Gene3D" id="3.40.1030.10">
    <property type="entry name" value="Nucleoside phosphorylase/phosphoribosyltransferase catalytic domain"/>
    <property type="match status" value="1"/>
</dbReference>
<evidence type="ECO:0000259" key="10">
    <source>
        <dbReference type="Pfam" id="PF00591"/>
    </source>
</evidence>
<evidence type="ECO:0000256" key="5">
    <source>
        <dbReference type="ARBA" id="ARBA00022679"/>
    </source>
</evidence>
<dbReference type="InterPro" id="IPR017459">
    <property type="entry name" value="Glycosyl_Trfase_fam3_N_dom"/>
</dbReference>
<evidence type="ECO:0000256" key="6">
    <source>
        <dbReference type="ARBA" id="ARBA00022822"/>
    </source>
</evidence>
<keyword evidence="7" id="KW-0057">Aromatic amino acid biosynthesis</keyword>
<dbReference type="InterPro" id="IPR035902">
    <property type="entry name" value="Nuc_phospho_transferase"/>
</dbReference>
<dbReference type="FunFam" id="3.40.1030.10:FF:000002">
    <property type="entry name" value="Anthranilate phosphoribosyltransferase"/>
    <property type="match status" value="1"/>
</dbReference>
<comment type="similarity">
    <text evidence="8">Belongs to the anthranilate phosphoribosyltransferase family.</text>
</comment>
<evidence type="ECO:0000256" key="1">
    <source>
        <dbReference type="ARBA" id="ARBA00004907"/>
    </source>
</evidence>
<dbReference type="PANTHER" id="PTHR43285">
    <property type="entry name" value="ANTHRANILATE PHOSPHORIBOSYLTRANSFERASE"/>
    <property type="match status" value="1"/>
</dbReference>
<dbReference type="Pfam" id="PF00591">
    <property type="entry name" value="Glycos_transf_3"/>
    <property type="match status" value="1"/>
</dbReference>
<protein>
    <recommendedName>
        <fullName evidence="9">Anthranilate phosphoribosyltransferase</fullName>
        <ecNumber evidence="2">2.4.2.18</ecNumber>
    </recommendedName>
</protein>
<evidence type="ECO:0000256" key="9">
    <source>
        <dbReference type="ARBA" id="ARBA00071401"/>
    </source>
</evidence>
<dbReference type="EC" id="2.4.2.18" evidence="2"/>
<dbReference type="NCBIfam" id="TIGR01245">
    <property type="entry name" value="trpD"/>
    <property type="match status" value="1"/>
</dbReference>
<keyword evidence="6" id="KW-0822">Tryptophan biosynthesis</keyword>
<dbReference type="STRING" id="246404.A0A507FEP3"/>
<evidence type="ECO:0000256" key="2">
    <source>
        <dbReference type="ARBA" id="ARBA00011948"/>
    </source>
</evidence>
<evidence type="ECO:0000313" key="12">
    <source>
        <dbReference type="EMBL" id="TPX74215.1"/>
    </source>
</evidence>
<organism evidence="12 13">
    <name type="scientific">Chytriomyces confervae</name>
    <dbReference type="NCBI Taxonomy" id="246404"/>
    <lineage>
        <taxon>Eukaryota</taxon>
        <taxon>Fungi</taxon>
        <taxon>Fungi incertae sedis</taxon>
        <taxon>Chytridiomycota</taxon>
        <taxon>Chytridiomycota incertae sedis</taxon>
        <taxon>Chytridiomycetes</taxon>
        <taxon>Chytridiales</taxon>
        <taxon>Chytriomycetaceae</taxon>
        <taxon>Chytriomyces</taxon>
    </lineage>
</organism>
<gene>
    <name evidence="12" type="primary">TRP4</name>
    <name evidence="12" type="ORF">CcCBS67573_g04503</name>
</gene>
<comment type="pathway">
    <text evidence="1">Amino-acid biosynthesis; L-tryptophan biosynthesis; L-tryptophan from chorismate: step 2/5.</text>
</comment>
<keyword evidence="13" id="KW-1185">Reference proteome</keyword>
<dbReference type="InterPro" id="IPR036320">
    <property type="entry name" value="Glycosyl_Trfase_fam3_N_dom_sf"/>
</dbReference>
<dbReference type="GO" id="GO:0004048">
    <property type="term" value="F:anthranilate phosphoribosyltransferase activity"/>
    <property type="evidence" value="ECO:0007669"/>
    <property type="project" value="UniProtKB-EC"/>
</dbReference>
<dbReference type="HAMAP" id="MF_00211">
    <property type="entry name" value="TrpD"/>
    <property type="match status" value="1"/>
</dbReference>
<keyword evidence="5 12" id="KW-0808">Transferase</keyword>
<feature type="domain" description="Glycosyl transferase family 3 N-terminal" evidence="11">
    <location>
        <begin position="6"/>
        <end position="68"/>
    </location>
</feature>
<dbReference type="AlphaFoldDB" id="A0A507FEP3"/>
<dbReference type="Pfam" id="PF02885">
    <property type="entry name" value="Glycos_trans_3N"/>
    <property type="match status" value="1"/>
</dbReference>
<dbReference type="Proteomes" id="UP000320333">
    <property type="component" value="Unassembled WGS sequence"/>
</dbReference>
<keyword evidence="4 12" id="KW-0328">Glycosyltransferase</keyword>
<dbReference type="PANTHER" id="PTHR43285:SF2">
    <property type="entry name" value="ANTHRANILATE PHOSPHORIBOSYLTRANSFERASE"/>
    <property type="match status" value="1"/>
</dbReference>
<proteinExistence type="inferred from homology"/>
<dbReference type="InterPro" id="IPR005940">
    <property type="entry name" value="Anthranilate_Pribosyl_Tfrase"/>
</dbReference>
<evidence type="ECO:0000256" key="3">
    <source>
        <dbReference type="ARBA" id="ARBA00022605"/>
    </source>
</evidence>
<accession>A0A507FEP3</accession>
<dbReference type="GO" id="GO:0000162">
    <property type="term" value="P:L-tryptophan biosynthetic process"/>
    <property type="evidence" value="ECO:0007669"/>
    <property type="project" value="UniProtKB-KW"/>
</dbReference>
<evidence type="ECO:0000313" key="13">
    <source>
        <dbReference type="Proteomes" id="UP000320333"/>
    </source>
</evidence>
<dbReference type="SUPFAM" id="SSF52418">
    <property type="entry name" value="Nucleoside phosphorylase/phosphoribosyltransferase catalytic domain"/>
    <property type="match status" value="1"/>
</dbReference>
<dbReference type="InterPro" id="IPR000312">
    <property type="entry name" value="Glycosyl_Trfase_fam3"/>
</dbReference>
<reference evidence="12 13" key="1">
    <citation type="journal article" date="2019" name="Sci. Rep.">
        <title>Comparative genomics of chytrid fungi reveal insights into the obligate biotrophic and pathogenic lifestyle of Synchytrium endobioticum.</title>
        <authorList>
            <person name="van de Vossenberg B.T.L.H."/>
            <person name="Warris S."/>
            <person name="Nguyen H.D.T."/>
            <person name="van Gent-Pelzer M.P.E."/>
            <person name="Joly D.L."/>
            <person name="van de Geest H.C."/>
            <person name="Bonants P.J.M."/>
            <person name="Smith D.S."/>
            <person name="Levesque C.A."/>
            <person name="van der Lee T.A.J."/>
        </authorList>
    </citation>
    <scope>NUCLEOTIDE SEQUENCE [LARGE SCALE GENOMIC DNA]</scope>
    <source>
        <strain evidence="12 13">CBS 675.73</strain>
    </source>
</reference>
<dbReference type="OrthoDB" id="427800at2759"/>
<dbReference type="Gene3D" id="1.20.970.10">
    <property type="entry name" value="Transferase, Pyrimidine Nucleoside Phosphorylase, Chain C"/>
    <property type="match status" value="1"/>
</dbReference>
<keyword evidence="3" id="KW-0028">Amino-acid biosynthesis</keyword>
<feature type="domain" description="Glycosyl transferase family 3" evidence="10">
    <location>
        <begin position="78"/>
        <end position="332"/>
    </location>
</feature>
<evidence type="ECO:0000256" key="7">
    <source>
        <dbReference type="ARBA" id="ARBA00023141"/>
    </source>
</evidence>
<evidence type="ECO:0000256" key="8">
    <source>
        <dbReference type="ARBA" id="ARBA00061500"/>
    </source>
</evidence>
<dbReference type="GO" id="GO:0005829">
    <property type="term" value="C:cytosol"/>
    <property type="evidence" value="ECO:0007669"/>
    <property type="project" value="TreeGrafter"/>
</dbReference>
<dbReference type="SUPFAM" id="SSF47648">
    <property type="entry name" value="Nucleoside phosphorylase/phosphoribosyltransferase N-terminal domain"/>
    <property type="match status" value="1"/>
</dbReference>
<dbReference type="EMBL" id="QEAP01000137">
    <property type="protein sequence ID" value="TPX74215.1"/>
    <property type="molecule type" value="Genomic_DNA"/>
</dbReference>